<evidence type="ECO:0000256" key="6">
    <source>
        <dbReference type="ARBA" id="ARBA00022989"/>
    </source>
</evidence>
<evidence type="ECO:0000256" key="5">
    <source>
        <dbReference type="ARBA" id="ARBA00022692"/>
    </source>
</evidence>
<keyword evidence="6 9" id="KW-1133">Transmembrane helix</keyword>
<comment type="similarity">
    <text evidence="2 9">Belongs to the ABC-2 integral membrane protein family.</text>
</comment>
<feature type="transmembrane region" description="Helical" evidence="9">
    <location>
        <begin position="146"/>
        <end position="172"/>
    </location>
</feature>
<keyword evidence="8 9" id="KW-0472">Membrane</keyword>
<feature type="transmembrane region" description="Helical" evidence="9">
    <location>
        <begin position="179"/>
        <end position="197"/>
    </location>
</feature>
<organism evidence="10 11">
    <name type="scientific">Lysobacter enzymogenes</name>
    <dbReference type="NCBI Taxonomy" id="69"/>
    <lineage>
        <taxon>Bacteria</taxon>
        <taxon>Pseudomonadati</taxon>
        <taxon>Pseudomonadota</taxon>
        <taxon>Gammaproteobacteria</taxon>
        <taxon>Lysobacterales</taxon>
        <taxon>Lysobacteraceae</taxon>
        <taxon>Lysobacter</taxon>
    </lineage>
</organism>
<keyword evidence="7" id="KW-0762">Sugar transport</keyword>
<name>A0A1T3VP46_LYSEN</name>
<dbReference type="InterPro" id="IPR013525">
    <property type="entry name" value="ABC2_TM"/>
</dbReference>
<dbReference type="GO" id="GO:0015774">
    <property type="term" value="P:polysaccharide transport"/>
    <property type="evidence" value="ECO:0007669"/>
    <property type="project" value="UniProtKB-KW"/>
</dbReference>
<dbReference type="PROSITE" id="PS51012">
    <property type="entry name" value="ABC_TM2"/>
    <property type="match status" value="1"/>
</dbReference>
<accession>A0A1T3VP46</accession>
<evidence type="ECO:0000256" key="7">
    <source>
        <dbReference type="ARBA" id="ARBA00023047"/>
    </source>
</evidence>
<dbReference type="RefSeq" id="WP_057948901.1">
    <property type="nucleotide sequence ID" value="NZ_CP067396.1"/>
</dbReference>
<evidence type="ECO:0000256" key="2">
    <source>
        <dbReference type="ARBA" id="ARBA00007783"/>
    </source>
</evidence>
<evidence type="ECO:0000256" key="3">
    <source>
        <dbReference type="ARBA" id="ARBA00022448"/>
    </source>
</evidence>
<keyword evidence="7" id="KW-0625">Polysaccharide transport</keyword>
<evidence type="ECO:0000256" key="1">
    <source>
        <dbReference type="ARBA" id="ARBA00004651"/>
    </source>
</evidence>
<evidence type="ECO:0000256" key="8">
    <source>
        <dbReference type="ARBA" id="ARBA00023136"/>
    </source>
</evidence>
<gene>
    <name evidence="10" type="ORF">D9T17_07585</name>
</gene>
<dbReference type="PANTHER" id="PTHR30413">
    <property type="entry name" value="INNER MEMBRANE TRANSPORT PERMEASE"/>
    <property type="match status" value="1"/>
</dbReference>
<dbReference type="EMBL" id="RCTY01000020">
    <property type="protein sequence ID" value="ROU07636.1"/>
    <property type="molecule type" value="Genomic_DNA"/>
</dbReference>
<sequence length="263" mass="28994">MVGMFGAAWRYRGFIASSVVNEFKARFSRSTFGALWIILQPLAQVIIFATILSNVLAARLEGVDSKYAYAIYLMSGILCWSLFAEIVQRLQNVFIDNTTLLKKMQFPRIALPVISVGSSLVNNIALLCVVMVILPILGVYPNSHYLWLPLLIALTVALATGVGLIVGVLNVFVRDVGHVMAVLLQFWFWVTPIIYPIKIVPSGFKASLAFNPVAPLAMAYHDVIVYERAPQQSLVMVAVTAAVLLAIAMFLFRRASAEMVDVL</sequence>
<evidence type="ECO:0000256" key="9">
    <source>
        <dbReference type="RuleBase" id="RU361157"/>
    </source>
</evidence>
<dbReference type="GO" id="GO:0005886">
    <property type="term" value="C:plasma membrane"/>
    <property type="evidence" value="ECO:0007669"/>
    <property type="project" value="UniProtKB-SubCell"/>
</dbReference>
<evidence type="ECO:0000313" key="10">
    <source>
        <dbReference type="EMBL" id="ROU07636.1"/>
    </source>
</evidence>
<keyword evidence="5 9" id="KW-0812">Transmembrane</keyword>
<dbReference type="GO" id="GO:0140359">
    <property type="term" value="F:ABC-type transporter activity"/>
    <property type="evidence" value="ECO:0007669"/>
    <property type="project" value="InterPro"/>
</dbReference>
<comment type="caution">
    <text evidence="10">The sequence shown here is derived from an EMBL/GenBank/DDBJ whole genome shotgun (WGS) entry which is preliminary data.</text>
</comment>
<dbReference type="OrthoDB" id="9786910at2"/>
<feature type="transmembrane region" description="Helical" evidence="9">
    <location>
        <begin position="109"/>
        <end position="140"/>
    </location>
</feature>
<feature type="transmembrane region" description="Helical" evidence="9">
    <location>
        <begin position="69"/>
        <end position="88"/>
    </location>
</feature>
<protein>
    <recommendedName>
        <fullName evidence="9">Transport permease protein</fullName>
    </recommendedName>
</protein>
<keyword evidence="3 9" id="KW-0813">Transport</keyword>
<evidence type="ECO:0000256" key="4">
    <source>
        <dbReference type="ARBA" id="ARBA00022475"/>
    </source>
</evidence>
<reference evidence="10 11" key="1">
    <citation type="submission" date="2018-10" db="EMBL/GenBank/DDBJ databases">
        <title>The genome of Lysobacter enzymogenes OH11.</title>
        <authorList>
            <person name="Liu F."/>
            <person name="Zhao Y."/>
            <person name="Qian G."/>
            <person name="Chen Y."/>
            <person name="Xu H."/>
        </authorList>
    </citation>
    <scope>NUCLEOTIDE SEQUENCE [LARGE SCALE GENOMIC DNA]</scope>
    <source>
        <strain evidence="10 11">OH11</strain>
    </source>
</reference>
<keyword evidence="4 9" id="KW-1003">Cell membrane</keyword>
<proteinExistence type="inferred from homology"/>
<dbReference type="AlphaFoldDB" id="A0A1T3VP46"/>
<dbReference type="GO" id="GO:0015920">
    <property type="term" value="P:lipopolysaccharide transport"/>
    <property type="evidence" value="ECO:0007669"/>
    <property type="project" value="TreeGrafter"/>
</dbReference>
<evidence type="ECO:0000313" key="11">
    <source>
        <dbReference type="Proteomes" id="UP000275910"/>
    </source>
</evidence>
<feature type="transmembrane region" description="Helical" evidence="9">
    <location>
        <begin position="233"/>
        <end position="252"/>
    </location>
</feature>
<dbReference type="PANTHER" id="PTHR30413:SF10">
    <property type="entry name" value="CAPSULE POLYSACCHARIDE EXPORT INNER-MEMBRANE PROTEIN CTRC"/>
    <property type="match status" value="1"/>
</dbReference>
<comment type="subcellular location">
    <subcellularLocation>
        <location evidence="9">Cell inner membrane</location>
        <topology evidence="9">Multi-pass membrane protein</topology>
    </subcellularLocation>
    <subcellularLocation>
        <location evidence="1">Cell membrane</location>
        <topology evidence="1">Multi-pass membrane protein</topology>
    </subcellularLocation>
</comment>
<dbReference type="InterPro" id="IPR047817">
    <property type="entry name" value="ABC2_TM_bact-type"/>
</dbReference>
<feature type="transmembrane region" description="Helical" evidence="9">
    <location>
        <begin position="34"/>
        <end position="57"/>
    </location>
</feature>
<dbReference type="Pfam" id="PF01061">
    <property type="entry name" value="ABC2_membrane"/>
    <property type="match status" value="1"/>
</dbReference>
<dbReference type="Proteomes" id="UP000275910">
    <property type="component" value="Unassembled WGS sequence"/>
</dbReference>